<proteinExistence type="inferred from homology"/>
<dbReference type="CDD" id="cd19125">
    <property type="entry name" value="AKR_AKR4C1-15"/>
    <property type="match status" value="1"/>
</dbReference>
<dbReference type="Pfam" id="PF00248">
    <property type="entry name" value="Aldo_ket_red"/>
    <property type="match status" value="1"/>
</dbReference>
<dbReference type="PIRSF" id="PIRSF000097">
    <property type="entry name" value="AKR"/>
    <property type="match status" value="1"/>
</dbReference>
<dbReference type="Proteomes" id="UP001497457">
    <property type="component" value="Chromosome 10rd"/>
</dbReference>
<sequence>MAKSFVINTGASIPSVGLGTWQISAGDVEDAIRAALQAGYHHIDCSPQYGNQKEVGFALKKLFEEGILKREDLFITSKLWCTYHDPEDVPEAIDNTLHDLQLEYLDLYLVHGPVRAKKGTRLSVENIIKPDIPATWKAMETLYDSGKTHAIGVSNFSCKKLEDLLAVARVPPAVNQVECHPVWQQDKLRKLCHSKGIHLSAYAPLGSPGSPGNDGPDVLSHPAVISIADKLQKTPAQVALRWGIQMGQSVLPKSDNEKWTRENIDLFGWCIPDDLMAKLSEIEQQVRLFKYEFVTHPTSFYNSVEDFWDGEV</sequence>
<feature type="site" description="Lowers pKa of active site Tyr" evidence="7">
    <location>
        <position position="78"/>
    </location>
</feature>
<feature type="active site" description="Proton donor" evidence="5">
    <location>
        <position position="49"/>
    </location>
</feature>
<protein>
    <recommendedName>
        <fullName evidence="8">NADP-dependent oxidoreductase domain-containing protein</fullName>
    </recommendedName>
</protein>
<dbReference type="FunFam" id="3.20.20.100:FF:000010">
    <property type="entry name" value="NADPH-dependent aldo-keto reductase, chloroplastic"/>
    <property type="match status" value="1"/>
</dbReference>
<evidence type="ECO:0000256" key="3">
    <source>
        <dbReference type="ARBA" id="ARBA00022990"/>
    </source>
</evidence>
<evidence type="ECO:0000256" key="1">
    <source>
        <dbReference type="ARBA" id="ARBA00007905"/>
    </source>
</evidence>
<evidence type="ECO:0000256" key="5">
    <source>
        <dbReference type="PIRSR" id="PIRSR000097-1"/>
    </source>
</evidence>
<comment type="similarity">
    <text evidence="1">Belongs to the aldo/keto reductase family.</text>
</comment>
<evidence type="ECO:0000256" key="2">
    <source>
        <dbReference type="ARBA" id="ARBA00022857"/>
    </source>
</evidence>
<reference evidence="9" key="1">
    <citation type="submission" date="2024-10" db="EMBL/GenBank/DDBJ databases">
        <authorList>
            <person name="Ryan C."/>
        </authorList>
    </citation>
    <scope>NUCLEOTIDE SEQUENCE [LARGE SCALE GENOMIC DNA]</scope>
</reference>
<dbReference type="AlphaFoldDB" id="A0ABC8VMZ0"/>
<evidence type="ECO:0000256" key="4">
    <source>
        <dbReference type="ARBA" id="ARBA00023002"/>
    </source>
</evidence>
<keyword evidence="4" id="KW-0560">Oxidoreductase</keyword>
<evidence type="ECO:0000259" key="8">
    <source>
        <dbReference type="Pfam" id="PF00248"/>
    </source>
</evidence>
<gene>
    <name evidence="9" type="ORF">URODEC1_LOCUS5056</name>
</gene>
<accession>A0ABC8VMZ0</accession>
<dbReference type="InterPro" id="IPR023210">
    <property type="entry name" value="NADP_OxRdtase_dom"/>
</dbReference>
<feature type="domain" description="NADP-dependent oxidoreductase" evidence="8">
    <location>
        <begin position="16"/>
        <end position="282"/>
    </location>
</feature>
<evidence type="ECO:0000256" key="7">
    <source>
        <dbReference type="PIRSR" id="PIRSR000097-3"/>
    </source>
</evidence>
<evidence type="ECO:0000256" key="6">
    <source>
        <dbReference type="PIRSR" id="PIRSR000097-2"/>
    </source>
</evidence>
<dbReference type="Gene3D" id="3.20.20.100">
    <property type="entry name" value="NADP-dependent oxidoreductase domain"/>
    <property type="match status" value="1"/>
</dbReference>
<dbReference type="InterPro" id="IPR044498">
    <property type="entry name" value="AKR4C"/>
</dbReference>
<name>A0ABC8VMZ0_9POAL</name>
<dbReference type="EMBL" id="OZ075120">
    <property type="protein sequence ID" value="CAL4893890.1"/>
    <property type="molecule type" value="Genomic_DNA"/>
</dbReference>
<keyword evidence="3" id="KW-0007">Acetylation</keyword>
<keyword evidence="10" id="KW-1185">Reference proteome</keyword>
<dbReference type="GO" id="GO:0016491">
    <property type="term" value="F:oxidoreductase activity"/>
    <property type="evidence" value="ECO:0007669"/>
    <property type="project" value="UniProtKB-KW"/>
</dbReference>
<evidence type="ECO:0000313" key="9">
    <source>
        <dbReference type="EMBL" id="CAL4893890.1"/>
    </source>
</evidence>
<organism evidence="9 10">
    <name type="scientific">Urochloa decumbens</name>
    <dbReference type="NCBI Taxonomy" id="240449"/>
    <lineage>
        <taxon>Eukaryota</taxon>
        <taxon>Viridiplantae</taxon>
        <taxon>Streptophyta</taxon>
        <taxon>Embryophyta</taxon>
        <taxon>Tracheophyta</taxon>
        <taxon>Spermatophyta</taxon>
        <taxon>Magnoliopsida</taxon>
        <taxon>Liliopsida</taxon>
        <taxon>Poales</taxon>
        <taxon>Poaceae</taxon>
        <taxon>PACMAD clade</taxon>
        <taxon>Panicoideae</taxon>
        <taxon>Panicodae</taxon>
        <taxon>Paniceae</taxon>
        <taxon>Melinidinae</taxon>
        <taxon>Urochloa</taxon>
    </lineage>
</organism>
<evidence type="ECO:0000313" key="10">
    <source>
        <dbReference type="Proteomes" id="UP001497457"/>
    </source>
</evidence>
<keyword evidence="2" id="KW-0521">NADP</keyword>
<dbReference type="PRINTS" id="PR00069">
    <property type="entry name" value="ALDKETRDTASE"/>
</dbReference>
<dbReference type="PANTHER" id="PTHR11732">
    <property type="entry name" value="ALDO/KETO REDUCTASE"/>
    <property type="match status" value="1"/>
</dbReference>
<dbReference type="InterPro" id="IPR020471">
    <property type="entry name" value="AKR"/>
</dbReference>
<feature type="binding site" evidence="6">
    <location>
        <position position="111"/>
    </location>
    <ligand>
        <name>substrate</name>
    </ligand>
</feature>
<dbReference type="InterPro" id="IPR036812">
    <property type="entry name" value="NAD(P)_OxRdtase_dom_sf"/>
</dbReference>
<dbReference type="SUPFAM" id="SSF51430">
    <property type="entry name" value="NAD(P)-linked oxidoreductase"/>
    <property type="match status" value="1"/>
</dbReference>